<evidence type="ECO:0000313" key="4">
    <source>
        <dbReference type="Proteomes" id="UP000078287"/>
    </source>
</evidence>
<evidence type="ECO:0000256" key="2">
    <source>
        <dbReference type="SAM" id="SignalP"/>
    </source>
</evidence>
<name>A0A178MEI9_9CHLR</name>
<dbReference type="EMBL" id="LWQS01000044">
    <property type="protein sequence ID" value="OAN46478.1"/>
    <property type="molecule type" value="Genomic_DNA"/>
</dbReference>
<keyword evidence="4" id="KW-1185">Reference proteome</keyword>
<accession>A0A178MEI9</accession>
<dbReference type="STRING" id="1707952.A6A03_12460"/>
<sequence length="540" mass="54430">MQRQWSNIIIIGLVAALAVTIAQAQPGVSGGAILAANAGTAFTYQGRLSKDGAPVQGVCDFQFTLWDSASGGTALGTTPVSAVTVTGGLFTIPALDFGSNAFIGQARWLDVAVRCPAGSGSYTSLTPRQPLTAAPYALSLRPGAQVVGDVSGDSSLFAYNTITSGLSYGMYGRSDSPNGRGVAGFASASSGDAVGVFGLTASSNGSGVTGEAWATSGPAIGVYGVTRSASTDAAGVLGEATPATALSTGVRGINRNSSAAGFGVWGEHTSGGVGVYGTSVRGVGVYGKVLSNTIGFSIGVWGENPYGGGTGVLGTATATSGPTYGVRGTTASSSGTGVLGTATATSGATYGVRGEVTSPNGYAGYFEGGQGVRVIGNLQATGVKTFVIDHPLDPANKYLYHFAQEGPIIQNVYNGIVTLDSAGAAIVTLPDYFAAINAEPFLYQLTPVGAAMPNLHVAQPITGNLFRIAGGVAGAQVSWEVTATRNDPYLRAHPVTAEAVKPVPERGLYLAPEAYGLPLSLSSNQTPDSPLPLYPAEDQR</sequence>
<evidence type="ECO:0000313" key="3">
    <source>
        <dbReference type="EMBL" id="OAN46478.1"/>
    </source>
</evidence>
<dbReference type="Proteomes" id="UP000078287">
    <property type="component" value="Unassembled WGS sequence"/>
</dbReference>
<dbReference type="RefSeq" id="WP_066785802.1">
    <property type="nucleotide sequence ID" value="NZ_LWQS01000044.1"/>
</dbReference>
<organism evidence="3 4">
    <name type="scientific">Chloroflexus islandicus</name>
    <dbReference type="NCBI Taxonomy" id="1707952"/>
    <lineage>
        <taxon>Bacteria</taxon>
        <taxon>Bacillati</taxon>
        <taxon>Chloroflexota</taxon>
        <taxon>Chloroflexia</taxon>
        <taxon>Chloroflexales</taxon>
        <taxon>Chloroflexineae</taxon>
        <taxon>Chloroflexaceae</taxon>
        <taxon>Chloroflexus</taxon>
    </lineage>
</organism>
<dbReference type="OrthoDB" id="141365at2"/>
<evidence type="ECO:0000256" key="1">
    <source>
        <dbReference type="SAM" id="MobiDB-lite"/>
    </source>
</evidence>
<comment type="caution">
    <text evidence="3">The sequence shown here is derived from an EMBL/GenBank/DDBJ whole genome shotgun (WGS) entry which is preliminary data.</text>
</comment>
<protein>
    <submittedName>
        <fullName evidence="3">Uncharacterized protein</fullName>
    </submittedName>
</protein>
<dbReference type="AlphaFoldDB" id="A0A178MEI9"/>
<keyword evidence="2" id="KW-0732">Signal</keyword>
<gene>
    <name evidence="3" type="ORF">A6A03_12460</name>
</gene>
<feature type="signal peptide" evidence="2">
    <location>
        <begin position="1"/>
        <end position="24"/>
    </location>
</feature>
<feature type="chain" id="PRO_5008091899" evidence="2">
    <location>
        <begin position="25"/>
        <end position="540"/>
    </location>
</feature>
<feature type="region of interest" description="Disordered" evidence="1">
    <location>
        <begin position="520"/>
        <end position="540"/>
    </location>
</feature>
<proteinExistence type="predicted"/>
<reference evidence="3 4" key="1">
    <citation type="submission" date="2016-04" db="EMBL/GenBank/DDBJ databases">
        <title>Chloroflexus islandicus sp. nov., a thermophilic filamentous anoxygenic phototrophic bacterium from geyser Strokkur (Iceland).</title>
        <authorList>
            <person name="Gaisin V.A."/>
            <person name="Kalashnikov A.M."/>
            <person name="Sukhacheva M.V."/>
            <person name="Grouzdev D.S."/>
            <person name="Ivanov T.M."/>
            <person name="Kuznetsov B."/>
            <person name="Gorlenko V.M."/>
        </authorList>
    </citation>
    <scope>NUCLEOTIDE SEQUENCE [LARGE SCALE GENOMIC DNA]</scope>
    <source>
        <strain evidence="4">isl-2</strain>
    </source>
</reference>